<keyword evidence="2" id="KW-1185">Reference proteome</keyword>
<protein>
    <recommendedName>
        <fullName evidence="3">LAGLIDADG endonuclease</fullName>
    </recommendedName>
</protein>
<evidence type="ECO:0000313" key="2">
    <source>
        <dbReference type="Proteomes" id="UP001365542"/>
    </source>
</evidence>
<comment type="caution">
    <text evidence="1">The sequence shown here is derived from an EMBL/GenBank/DDBJ whole genome shotgun (WGS) entry which is preliminary data.</text>
</comment>
<organism evidence="1 2">
    <name type="scientific">Orbilia ellipsospora</name>
    <dbReference type="NCBI Taxonomy" id="2528407"/>
    <lineage>
        <taxon>Eukaryota</taxon>
        <taxon>Fungi</taxon>
        <taxon>Dikarya</taxon>
        <taxon>Ascomycota</taxon>
        <taxon>Pezizomycotina</taxon>
        <taxon>Orbiliomycetes</taxon>
        <taxon>Orbiliales</taxon>
        <taxon>Orbiliaceae</taxon>
        <taxon>Orbilia</taxon>
    </lineage>
</organism>
<sequence length="204" mass="22964">MVGNPGRRGGSREIFQLLDMEQYTLTMKLSQSSQQTVGLSDYTVAFLNQEKKLYRAHSRLLRVLKVMGIDPYLWGLLALVKSGRKDIMHPLPDTQMFEDIAVAFAEKTKGYFVSRTRDKEGLIKLARIAAELKSRSEPSMKNGLQKINVSVATQVDPVVFKVSGCKCGVVSRRRCQSHSTTKNNQATVFKTSVWIPIEIEISPR</sequence>
<name>A0AAV9XK40_9PEZI</name>
<dbReference type="AlphaFoldDB" id="A0AAV9XK40"/>
<accession>A0AAV9XK40</accession>
<gene>
    <name evidence="1" type="ORF">TWF694_006318</name>
</gene>
<reference evidence="1 2" key="1">
    <citation type="submission" date="2019-10" db="EMBL/GenBank/DDBJ databases">
        <authorList>
            <person name="Palmer J.M."/>
        </authorList>
    </citation>
    <scope>NUCLEOTIDE SEQUENCE [LARGE SCALE GENOMIC DNA]</scope>
    <source>
        <strain evidence="1 2">TWF694</strain>
    </source>
</reference>
<proteinExistence type="predicted"/>
<dbReference type="Proteomes" id="UP001365542">
    <property type="component" value="Unassembled WGS sequence"/>
</dbReference>
<dbReference type="EMBL" id="JAVHJO010000002">
    <property type="protein sequence ID" value="KAK6542359.1"/>
    <property type="molecule type" value="Genomic_DNA"/>
</dbReference>
<evidence type="ECO:0008006" key="3">
    <source>
        <dbReference type="Google" id="ProtNLM"/>
    </source>
</evidence>
<evidence type="ECO:0000313" key="1">
    <source>
        <dbReference type="EMBL" id="KAK6542359.1"/>
    </source>
</evidence>